<dbReference type="PANTHER" id="PTHR37315:SF1">
    <property type="entry name" value="UPF0311 PROTEIN BLR7842"/>
    <property type="match status" value="1"/>
</dbReference>
<dbReference type="Proteomes" id="UP000058074">
    <property type="component" value="Chromosome"/>
</dbReference>
<organism evidence="2 3">
    <name type="scientific">Sphingopyxis macrogoltabida</name>
    <name type="common">Sphingomonas macrogoltabidus</name>
    <dbReference type="NCBI Taxonomy" id="33050"/>
    <lineage>
        <taxon>Bacteria</taxon>
        <taxon>Pseudomonadati</taxon>
        <taxon>Pseudomonadota</taxon>
        <taxon>Alphaproteobacteria</taxon>
        <taxon>Sphingomonadales</taxon>
        <taxon>Sphingomonadaceae</taxon>
        <taxon>Sphingopyxis</taxon>
    </lineage>
</organism>
<name>A0A0N9V0K9_SPHMC</name>
<dbReference type="Gene3D" id="2.40.160.20">
    <property type="match status" value="1"/>
</dbReference>
<sequence length="168" mass="17944">MNEENGEAGHAALASAHLCTVEFEVGGGIIGMGVSPFGDHRMGYISGGRFFGPRINGIVLPGGGNWSRSGRLGEAASVGTFDARAVWQTDDGELIYLSYTGRNVIPDDVRAAFADPAAPYVDPSRYYLRIAPVFETASAKYGWLNGLLAVGVGERTDFGVRHVLHEVR</sequence>
<gene>
    <name evidence="2" type="ORF">AN936_12080</name>
</gene>
<evidence type="ECO:0000256" key="1">
    <source>
        <dbReference type="HAMAP-Rule" id="MF_00775"/>
    </source>
</evidence>
<evidence type="ECO:0000313" key="3">
    <source>
        <dbReference type="Proteomes" id="UP000058074"/>
    </source>
</evidence>
<accession>A0A0N9V0K9</accession>
<dbReference type="KEGG" id="smag:AN936_12080"/>
<reference evidence="2 3" key="1">
    <citation type="journal article" date="2015" name="Genome Announc.">
        <title>Complete Genome Sequence of Polypropylene Glycol- and Polyethylene Glycol-Degrading Sphingopyxis macrogoltabida Strain EY-1.</title>
        <authorList>
            <person name="Ohtsubo Y."/>
            <person name="Nagata Y."/>
            <person name="Numata M."/>
            <person name="Tsuchikane K."/>
            <person name="Hosoyama A."/>
            <person name="Yamazoe A."/>
            <person name="Tsuda M."/>
            <person name="Fujita N."/>
            <person name="Kawai F."/>
        </authorList>
    </citation>
    <scope>NUCLEOTIDE SEQUENCE [LARGE SCALE GENOMIC DNA]</scope>
    <source>
        <strain evidence="2 3">EY-1</strain>
    </source>
</reference>
<comment type="similarity">
    <text evidence="1">Belongs to the UPF0311 family.</text>
</comment>
<evidence type="ECO:0000313" key="2">
    <source>
        <dbReference type="EMBL" id="ALH81078.1"/>
    </source>
</evidence>
<dbReference type="OrthoDB" id="5294829at2"/>
<proteinExistence type="inferred from homology"/>
<dbReference type="RefSeq" id="WP_054588360.1">
    <property type="nucleotide sequence ID" value="NZ_CP012700.1"/>
</dbReference>
<dbReference type="PANTHER" id="PTHR37315">
    <property type="entry name" value="UPF0311 PROTEIN BLR7842"/>
    <property type="match status" value="1"/>
</dbReference>
<dbReference type="PATRIC" id="fig|33050.5.peg.2496"/>
<dbReference type="HAMAP" id="MF_00775">
    <property type="entry name" value="UPF0311"/>
    <property type="match status" value="1"/>
</dbReference>
<protein>
    <recommendedName>
        <fullName evidence="1">UPF0311 protein AN936_12080</fullName>
    </recommendedName>
</protein>
<dbReference type="InterPro" id="IPR020915">
    <property type="entry name" value="UPF0311"/>
</dbReference>
<dbReference type="Pfam" id="PF11578">
    <property type="entry name" value="DUF3237"/>
    <property type="match status" value="1"/>
</dbReference>
<dbReference type="EMBL" id="CP012700">
    <property type="protein sequence ID" value="ALH81078.1"/>
    <property type="molecule type" value="Genomic_DNA"/>
</dbReference>
<dbReference type="AlphaFoldDB" id="A0A0N9V0K9"/>